<gene>
    <name evidence="3" type="ORF">ABID16_003358</name>
</gene>
<dbReference type="EC" id="6.3.5.6" evidence="3"/>
<dbReference type="PANTHER" id="PTHR11895">
    <property type="entry name" value="TRANSAMIDASE"/>
    <property type="match status" value="1"/>
</dbReference>
<accession>A0ABV2J2L7</accession>
<dbReference type="GO" id="GO:0050567">
    <property type="term" value="F:glutaminyl-tRNA synthase (glutamine-hydrolyzing) activity"/>
    <property type="evidence" value="ECO:0007669"/>
    <property type="project" value="UniProtKB-EC"/>
</dbReference>
<name>A0ABV2J2L7_9HYPH</name>
<dbReference type="InterPro" id="IPR036928">
    <property type="entry name" value="AS_sf"/>
</dbReference>
<evidence type="ECO:0000313" key="4">
    <source>
        <dbReference type="Proteomes" id="UP001549047"/>
    </source>
</evidence>
<dbReference type="InterPro" id="IPR023631">
    <property type="entry name" value="Amidase_dom"/>
</dbReference>
<sequence>MNVLQPLPHTDVLEPTSFIDPGQADARLSARPSTPVEGEQRVAMPIAAGTLDDISAADVGNLLSAYAEGTLDTVAVLDALTSSIATTRAGGEAVLRFVPGAAEAAKESAARWASGTHRPLEGIPFGVKDIIDVAGTEVTSGSHFTGHRIAPADAHVVARLRAAGAIPFAMTATSEFACGGPHNPRYGAVTNPWDVKRWTGGSSTGSGAALAARLMPLALGTDTGGSIRVPSCWCGTTGLKPTREKVSREGVAALSWTLDHIGPMARSAQDIACVLPFMTATPDRQLAKDCAALFGDFDISGLRIGVPTGWFTDNADQAVLTNWKSALEMLENLGCLLVDLPPIDVRPYHEAGWVVLQSELAALHADRADRADLMDPGMLGRLRKGMAFGAKDYARALQERVTAQETFLSAMENVDLMITPGIGGEAGSLETLTVDVNGTSMSFQDLISRNTMIFDFTGFPALMLPTGLGRAALPTGMQIVGRPHAEALCLRVGAAFQAVTAHHCLVPPGAASD</sequence>
<organism evidence="3 4">
    <name type="scientific">Rhizobium aquaticum</name>
    <dbReference type="NCBI Taxonomy" id="1549636"/>
    <lineage>
        <taxon>Bacteria</taxon>
        <taxon>Pseudomonadati</taxon>
        <taxon>Pseudomonadota</taxon>
        <taxon>Alphaproteobacteria</taxon>
        <taxon>Hyphomicrobiales</taxon>
        <taxon>Rhizobiaceae</taxon>
        <taxon>Rhizobium/Agrobacterium group</taxon>
        <taxon>Rhizobium</taxon>
    </lineage>
</organism>
<evidence type="ECO:0000259" key="2">
    <source>
        <dbReference type="Pfam" id="PF01425"/>
    </source>
</evidence>
<feature type="domain" description="Amidase" evidence="2">
    <location>
        <begin position="83"/>
        <end position="490"/>
    </location>
</feature>
<keyword evidence="4" id="KW-1185">Reference proteome</keyword>
<reference evidence="3 4" key="1">
    <citation type="submission" date="2024-06" db="EMBL/GenBank/DDBJ databases">
        <title>Genomic Encyclopedia of Type Strains, Phase IV (KMG-IV): sequencing the most valuable type-strain genomes for metagenomic binning, comparative biology and taxonomic classification.</title>
        <authorList>
            <person name="Goeker M."/>
        </authorList>
    </citation>
    <scope>NUCLEOTIDE SEQUENCE [LARGE SCALE GENOMIC DNA]</scope>
    <source>
        <strain evidence="3 4">DSM 29780</strain>
    </source>
</reference>
<comment type="caution">
    <text evidence="3">The sequence shown here is derived from an EMBL/GenBank/DDBJ whole genome shotgun (WGS) entry which is preliminary data.</text>
</comment>
<keyword evidence="3" id="KW-0436">Ligase</keyword>
<dbReference type="Pfam" id="PF01425">
    <property type="entry name" value="Amidase"/>
    <property type="match status" value="1"/>
</dbReference>
<evidence type="ECO:0000313" key="3">
    <source>
        <dbReference type="EMBL" id="MET3615015.1"/>
    </source>
</evidence>
<protein>
    <submittedName>
        <fullName evidence="3">Aspartyl-tRNA(Asn)/glutamyl-tRNA(Gln) amidotransferase subunit A</fullName>
        <ecNumber evidence="3">6.3.5.6</ecNumber>
        <ecNumber evidence="3">6.3.5.7</ecNumber>
    </submittedName>
</protein>
<dbReference type="EMBL" id="JBEPMB010000005">
    <property type="protein sequence ID" value="MET3615015.1"/>
    <property type="molecule type" value="Genomic_DNA"/>
</dbReference>
<evidence type="ECO:0000256" key="1">
    <source>
        <dbReference type="SAM" id="MobiDB-lite"/>
    </source>
</evidence>
<dbReference type="Gene3D" id="3.90.1300.10">
    <property type="entry name" value="Amidase signature (AS) domain"/>
    <property type="match status" value="1"/>
</dbReference>
<dbReference type="RefSeq" id="WP_354557499.1">
    <property type="nucleotide sequence ID" value="NZ_JBEPMB010000005.1"/>
</dbReference>
<dbReference type="EC" id="6.3.5.7" evidence="3"/>
<dbReference type="Proteomes" id="UP001549047">
    <property type="component" value="Unassembled WGS sequence"/>
</dbReference>
<dbReference type="PANTHER" id="PTHR11895:SF176">
    <property type="entry name" value="AMIDASE AMID-RELATED"/>
    <property type="match status" value="1"/>
</dbReference>
<proteinExistence type="predicted"/>
<dbReference type="SUPFAM" id="SSF75304">
    <property type="entry name" value="Amidase signature (AS) enzymes"/>
    <property type="match status" value="1"/>
</dbReference>
<feature type="region of interest" description="Disordered" evidence="1">
    <location>
        <begin position="1"/>
        <end position="38"/>
    </location>
</feature>
<dbReference type="InterPro" id="IPR000120">
    <property type="entry name" value="Amidase"/>
</dbReference>
<dbReference type="GO" id="GO:0050566">
    <property type="term" value="F:asparaginyl-tRNA synthase (glutamine-hydrolyzing) activity"/>
    <property type="evidence" value="ECO:0007669"/>
    <property type="project" value="UniProtKB-EC"/>
</dbReference>